<dbReference type="Proteomes" id="UP000245872">
    <property type="component" value="Chromosome"/>
</dbReference>
<protein>
    <submittedName>
        <fullName evidence="1">Uncharacterized protein</fullName>
    </submittedName>
</protein>
<sequence length="44" mass="4891">MLPAGLLEAFVVPTARTNPSLYACIYVDYLYYLLNLTGHLVGFP</sequence>
<proteinExistence type="predicted"/>
<dbReference type="KEGG" id="cher:DK880_00591"/>
<evidence type="ECO:0000313" key="2">
    <source>
        <dbReference type="Proteomes" id="UP000245872"/>
    </source>
</evidence>
<evidence type="ECO:0000313" key="1">
    <source>
        <dbReference type="EMBL" id="AWN81907.1"/>
    </source>
</evidence>
<organism evidence="1 2">
    <name type="scientific">Candidatus Cardinium hertigii</name>
    <dbReference type="NCBI Taxonomy" id="247481"/>
    <lineage>
        <taxon>Bacteria</taxon>
        <taxon>Pseudomonadati</taxon>
        <taxon>Bacteroidota</taxon>
        <taxon>Cytophagia</taxon>
        <taxon>Cytophagales</taxon>
        <taxon>Amoebophilaceae</taxon>
        <taxon>Candidatus Cardinium</taxon>
    </lineage>
</organism>
<dbReference type="AlphaFoldDB" id="A0A2Z3L959"/>
<reference evidence="1 2" key="1">
    <citation type="submission" date="2018-05" db="EMBL/GenBank/DDBJ databases">
        <title>Candidatus Cardinium hertigii Genome Assembly.</title>
        <authorList>
            <person name="Showmaker K.C."/>
            <person name="Walden K.O."/>
            <person name="Fields C.J."/>
            <person name="Lambert K.N."/>
            <person name="Hudson M.E."/>
        </authorList>
    </citation>
    <scope>NUCLEOTIDE SEQUENCE [LARGE SCALE GENOMIC DNA]</scope>
    <source>
        <strain evidence="2">cHgTN10</strain>
    </source>
</reference>
<dbReference type="EMBL" id="CP029619">
    <property type="protein sequence ID" value="AWN81907.1"/>
    <property type="molecule type" value="Genomic_DNA"/>
</dbReference>
<accession>A0A2Z3L959</accession>
<name>A0A2Z3L959_9BACT</name>
<gene>
    <name evidence="1" type="ORF">DK880_00591</name>
</gene>
<keyword evidence="2" id="KW-1185">Reference proteome</keyword>